<evidence type="ECO:0000313" key="8">
    <source>
        <dbReference type="Proteomes" id="UP000053051"/>
    </source>
</evidence>
<dbReference type="AlphaFoldDB" id="M1X0F5"/>
<sequence length="489" mass="53001">MNIQKLKREWFSNARADILAGAVVGVALIPEAIAFSIIAGVDPKVGLYASFIIAIITAFLGGRPGSISAATGAMALLMIDLVKEYGLQYLLATTFLTGAIQVIFGIFKLGRQMKYVPRAVMLGYINALAVLIFMAQLPQLISKSPTVYILTVISLAIIYILPRFTKAVPSPLVTLAVVTSVATTLKLEVPIVGDMGELPKTLPVFTLPEVPLSWETLQVILPYSLTLATVGLLASFLTSSLVDELTDTPSDKNQEAKGQGIANMVTAFFGGMAGCGMIGQSVINVQSGGRGRLSTFCAGMFLLFAILVLQDWVKQIPMAALVAIMIMVSIGTFRWSSFQNINVIPRSETLVMITTMVVTILTRNFALGVVTGIIMSTVFFSRKIAKLVFVERVLSQDGSHCTYLVSGQIFFLSKEEFLESFDFGEILDSVTIDLNNAHLWDQGAVATLDRIILKFRRNGSDVKLLGLNEASATLVDKLGTHNHTESWKE</sequence>
<dbReference type="EMBL" id="CAIY01000084">
    <property type="protein sequence ID" value="CCH68232.1"/>
    <property type="molecule type" value="Genomic_DNA"/>
</dbReference>
<feature type="transmembrane region" description="Helical" evidence="5">
    <location>
        <begin position="89"/>
        <end position="109"/>
    </location>
</feature>
<dbReference type="PROSITE" id="PS50801">
    <property type="entry name" value="STAS"/>
    <property type="match status" value="1"/>
</dbReference>
<dbReference type="InterPro" id="IPR002645">
    <property type="entry name" value="STAS_dom"/>
</dbReference>
<reference evidence="8" key="2">
    <citation type="submission" date="2016-01" db="EMBL/GenBank/DDBJ databases">
        <title>Diatom-associated endosymboitic cyanobacterium lacks core nitrogen metabolism enzymes.</title>
        <authorList>
            <person name="Hilton J.A."/>
            <person name="Foster R.A."/>
            <person name="Tripp H.J."/>
            <person name="Carter B.J."/>
            <person name="Zehr J.P."/>
            <person name="Villareal T.A."/>
        </authorList>
    </citation>
    <scope>NUCLEOTIDE SEQUENCE [LARGE SCALE GENOMIC DNA]</scope>
    <source>
        <strain evidence="8">HH01</strain>
    </source>
</reference>
<feature type="transmembrane region" description="Helical" evidence="5">
    <location>
        <begin position="147"/>
        <end position="165"/>
    </location>
</feature>
<evidence type="ECO:0000256" key="3">
    <source>
        <dbReference type="ARBA" id="ARBA00022989"/>
    </source>
</evidence>
<feature type="transmembrane region" description="Helical" evidence="5">
    <location>
        <begin position="291"/>
        <end position="309"/>
    </location>
</feature>
<feature type="transmembrane region" description="Helical" evidence="5">
    <location>
        <begin position="356"/>
        <end position="380"/>
    </location>
</feature>
<feature type="transmembrane region" description="Helical" evidence="5">
    <location>
        <begin position="20"/>
        <end position="41"/>
    </location>
</feature>
<feature type="domain" description="STAS" evidence="6">
    <location>
        <begin position="405"/>
        <end position="489"/>
    </location>
</feature>
<evidence type="ECO:0000256" key="4">
    <source>
        <dbReference type="ARBA" id="ARBA00023136"/>
    </source>
</evidence>
<dbReference type="OrthoDB" id="9771198at2"/>
<feature type="transmembrane region" description="Helical" evidence="5">
    <location>
        <begin position="115"/>
        <end position="135"/>
    </location>
</feature>
<dbReference type="STRING" id="1165094.RINTHH_20770"/>
<comment type="subcellular location">
    <subcellularLocation>
        <location evidence="1">Membrane</location>
        <topology evidence="1">Multi-pass membrane protein</topology>
    </subcellularLocation>
</comment>
<evidence type="ECO:0000313" key="7">
    <source>
        <dbReference type="EMBL" id="CCH68232.1"/>
    </source>
</evidence>
<keyword evidence="4 5" id="KW-0472">Membrane</keyword>
<reference evidence="7 8" key="1">
    <citation type="submission" date="2012-05" db="EMBL/GenBank/DDBJ databases">
        <authorList>
            <person name="Hilton J."/>
        </authorList>
    </citation>
    <scope>NUCLEOTIDE SEQUENCE [LARGE SCALE GENOMIC DNA]</scope>
    <source>
        <strain evidence="7 8">HH01</strain>
    </source>
</reference>
<dbReference type="PANTHER" id="PTHR43310:SF1">
    <property type="entry name" value="SULFATE TRANSPORTER YBAR-RELATED"/>
    <property type="match status" value="1"/>
</dbReference>
<protein>
    <submittedName>
        <fullName evidence="7">Sulfate permease</fullName>
    </submittedName>
</protein>
<dbReference type="Pfam" id="PF01740">
    <property type="entry name" value="STAS"/>
    <property type="match status" value="1"/>
</dbReference>
<dbReference type="GO" id="GO:0016020">
    <property type="term" value="C:membrane"/>
    <property type="evidence" value="ECO:0007669"/>
    <property type="project" value="UniProtKB-SubCell"/>
</dbReference>
<proteinExistence type="predicted"/>
<comment type="caution">
    <text evidence="7">The sequence shown here is derived from an EMBL/GenBank/DDBJ whole genome shotgun (WGS) entry which is preliminary data.</text>
</comment>
<keyword evidence="3 5" id="KW-1133">Transmembrane helix</keyword>
<accession>M1X0F5</accession>
<dbReference type="PANTHER" id="PTHR43310">
    <property type="entry name" value="SULFATE TRANSPORTER YBAR-RELATED"/>
    <property type="match status" value="1"/>
</dbReference>
<evidence type="ECO:0000256" key="5">
    <source>
        <dbReference type="SAM" id="Phobius"/>
    </source>
</evidence>
<evidence type="ECO:0000256" key="2">
    <source>
        <dbReference type="ARBA" id="ARBA00022692"/>
    </source>
</evidence>
<dbReference type="Gene3D" id="3.30.750.24">
    <property type="entry name" value="STAS domain"/>
    <property type="match status" value="1"/>
</dbReference>
<dbReference type="InterPro" id="IPR052706">
    <property type="entry name" value="Membrane-Transporter-like"/>
</dbReference>
<feature type="transmembrane region" description="Helical" evidence="5">
    <location>
        <begin position="260"/>
        <end position="279"/>
    </location>
</feature>
<organism evidence="7 8">
    <name type="scientific">Richelia intracellularis HH01</name>
    <dbReference type="NCBI Taxonomy" id="1165094"/>
    <lineage>
        <taxon>Bacteria</taxon>
        <taxon>Bacillati</taxon>
        <taxon>Cyanobacteriota</taxon>
        <taxon>Cyanophyceae</taxon>
        <taxon>Nostocales</taxon>
        <taxon>Nostocaceae</taxon>
        <taxon>Richelia</taxon>
    </lineage>
</organism>
<dbReference type="RefSeq" id="WP_008235708.1">
    <property type="nucleotide sequence ID" value="NZ_CAIY01000084.1"/>
</dbReference>
<name>M1X0F5_9NOST</name>
<evidence type="ECO:0000259" key="6">
    <source>
        <dbReference type="PROSITE" id="PS50801"/>
    </source>
</evidence>
<feature type="transmembrane region" description="Helical" evidence="5">
    <location>
        <begin position="220"/>
        <end position="239"/>
    </location>
</feature>
<dbReference type="Pfam" id="PF00916">
    <property type="entry name" value="Sulfate_transp"/>
    <property type="match status" value="2"/>
</dbReference>
<gene>
    <name evidence="7" type="ORF">RINTHH_20770</name>
</gene>
<dbReference type="InterPro" id="IPR036513">
    <property type="entry name" value="STAS_dom_sf"/>
</dbReference>
<feature type="transmembrane region" description="Helical" evidence="5">
    <location>
        <begin position="47"/>
        <end position="77"/>
    </location>
</feature>
<dbReference type="Proteomes" id="UP000053051">
    <property type="component" value="Unassembled WGS sequence"/>
</dbReference>
<keyword evidence="8" id="KW-1185">Reference proteome</keyword>
<evidence type="ECO:0000256" key="1">
    <source>
        <dbReference type="ARBA" id="ARBA00004141"/>
    </source>
</evidence>
<feature type="transmembrane region" description="Helical" evidence="5">
    <location>
        <begin position="316"/>
        <end position="336"/>
    </location>
</feature>
<dbReference type="SUPFAM" id="SSF52091">
    <property type="entry name" value="SpoIIaa-like"/>
    <property type="match status" value="1"/>
</dbReference>
<keyword evidence="2 5" id="KW-0812">Transmembrane</keyword>
<dbReference type="InterPro" id="IPR011547">
    <property type="entry name" value="SLC26A/SulP_dom"/>
</dbReference>